<keyword evidence="5 8" id="KW-0560">Oxidoreductase</keyword>
<dbReference type="InterPro" id="IPR006076">
    <property type="entry name" value="FAD-dep_OxRdtase"/>
</dbReference>
<evidence type="ECO:0000256" key="3">
    <source>
        <dbReference type="ARBA" id="ARBA00022630"/>
    </source>
</evidence>
<dbReference type="GO" id="GO:0008718">
    <property type="term" value="F:D-amino-acid dehydrogenase activity"/>
    <property type="evidence" value="ECO:0007669"/>
    <property type="project" value="TreeGrafter"/>
</dbReference>
<reference evidence="8 9" key="1">
    <citation type="journal article" date="2014" name="J Genomics">
        <title>Draft Genome Sequence of the Extremely Halophilic Phototrophic Purple Sulfur Bacterium Halorhodospira halochloris.</title>
        <authorList>
            <person name="Singh K.S."/>
            <person name="Kirksey J."/>
            <person name="Hoff W.D."/>
            <person name="Deole R."/>
        </authorList>
    </citation>
    <scope>NUCLEOTIDE SEQUENCE [LARGE SCALE GENOMIC DNA]</scope>
    <source>
        <strain evidence="8 9">A</strain>
    </source>
</reference>
<evidence type="ECO:0000256" key="2">
    <source>
        <dbReference type="ARBA" id="ARBA00009410"/>
    </source>
</evidence>
<dbReference type="EMBL" id="CP007268">
    <property type="protein sequence ID" value="AHK79240.1"/>
    <property type="molecule type" value="Genomic_DNA"/>
</dbReference>
<dbReference type="GO" id="GO:0055130">
    <property type="term" value="P:D-alanine catabolic process"/>
    <property type="evidence" value="ECO:0007669"/>
    <property type="project" value="TreeGrafter"/>
</dbReference>
<dbReference type="SUPFAM" id="SSF54373">
    <property type="entry name" value="FAD-linked reductases, C-terminal domain"/>
    <property type="match status" value="1"/>
</dbReference>
<organism evidence="8 9">
    <name type="scientific">Ectothiorhodospira haloalkaliphila</name>
    <dbReference type="NCBI Taxonomy" id="421628"/>
    <lineage>
        <taxon>Bacteria</taxon>
        <taxon>Pseudomonadati</taxon>
        <taxon>Pseudomonadota</taxon>
        <taxon>Gammaproteobacteria</taxon>
        <taxon>Chromatiales</taxon>
        <taxon>Ectothiorhodospiraceae</taxon>
        <taxon>Ectothiorhodospira</taxon>
    </lineage>
</organism>
<comment type="cofactor">
    <cofactor evidence="1">
        <name>FAD</name>
        <dbReference type="ChEBI" id="CHEBI:57692"/>
    </cofactor>
</comment>
<evidence type="ECO:0000256" key="6">
    <source>
        <dbReference type="ARBA" id="ARBA00047884"/>
    </source>
</evidence>
<proteinExistence type="inferred from homology"/>
<gene>
    <name evidence="8" type="ORF">M911_08865</name>
</gene>
<dbReference type="OrthoDB" id="9805337at2"/>
<dbReference type="PANTHER" id="PTHR13847:SF280">
    <property type="entry name" value="D-AMINO ACID DEHYDROGENASE"/>
    <property type="match status" value="1"/>
</dbReference>
<feature type="domain" description="FAD dependent oxidoreductase" evidence="7">
    <location>
        <begin position="2"/>
        <end position="398"/>
    </location>
</feature>
<sequence length="418" mass="45646">MKVLVLGSGVIGVSSAWYLARAGHEVTVVDRLEGPAMETSHANAGMLSFDHSTPWAAPGVPLKAIRWLLQDMAPLYINPKALDMRALRFLARMLGQCTTARFQVNKARMLRVARYSAGCFKQLREELPLHYDGRCQGTLELYRTEKDLADADANVAILKRYDIPHAFLDVDACIRQEPALANVREKIAGGVLLPGDETGDCHKFTCALAEACETMGVTFQMNTRVDAIATDNGKVTGVRTSNGTLTADRYVMALGCESARVLSGVGIHLPIYPLKGYSLTMPVLDEDRAPQSTLMDQKYKVAITRFDHRIRVGGVAEIAGNNKDLPPQRRAAIEYVVRDLFPGGGDVEAAEFWTGLRPMTPDSVPILGHTRYNNLFLNIGHGTLGWTMSLGSSRFVADVVSGRTPGIDPEGLGVDRYA</sequence>
<comment type="similarity">
    <text evidence="2">Belongs to the DadA oxidoreductase family.</text>
</comment>
<dbReference type="Pfam" id="PF01266">
    <property type="entry name" value="DAO"/>
    <property type="match status" value="1"/>
</dbReference>
<dbReference type="PATRIC" id="fig|1354791.3.peg.2220"/>
<evidence type="ECO:0000313" key="9">
    <source>
        <dbReference type="Proteomes" id="UP000019442"/>
    </source>
</evidence>
<dbReference type="GO" id="GO:0005737">
    <property type="term" value="C:cytoplasm"/>
    <property type="evidence" value="ECO:0007669"/>
    <property type="project" value="TreeGrafter"/>
</dbReference>
<dbReference type="RefSeq" id="WP_025281686.1">
    <property type="nucleotide sequence ID" value="NZ_CP007268.1"/>
</dbReference>
<dbReference type="HOGENOM" id="CLU_007884_9_2_6"/>
<dbReference type="Gene3D" id="3.30.9.10">
    <property type="entry name" value="D-Amino Acid Oxidase, subunit A, domain 2"/>
    <property type="match status" value="1"/>
</dbReference>
<evidence type="ECO:0000256" key="1">
    <source>
        <dbReference type="ARBA" id="ARBA00001974"/>
    </source>
</evidence>
<dbReference type="SUPFAM" id="SSF51905">
    <property type="entry name" value="FAD/NAD(P)-binding domain"/>
    <property type="match status" value="1"/>
</dbReference>
<keyword evidence="4" id="KW-0274">FAD</keyword>
<dbReference type="PANTHER" id="PTHR13847">
    <property type="entry name" value="SARCOSINE DEHYDROGENASE-RELATED"/>
    <property type="match status" value="1"/>
</dbReference>
<dbReference type="NCBIfam" id="NF001933">
    <property type="entry name" value="PRK00711.1"/>
    <property type="match status" value="1"/>
</dbReference>
<evidence type="ECO:0000313" key="8">
    <source>
        <dbReference type="EMBL" id="AHK79240.1"/>
    </source>
</evidence>
<evidence type="ECO:0000256" key="4">
    <source>
        <dbReference type="ARBA" id="ARBA00022827"/>
    </source>
</evidence>
<comment type="catalytic activity">
    <reaction evidence="6">
        <text>a D-alpha-amino acid + A + H2O = a 2-oxocarboxylate + AH2 + NH4(+)</text>
        <dbReference type="Rhea" id="RHEA:18125"/>
        <dbReference type="ChEBI" id="CHEBI:13193"/>
        <dbReference type="ChEBI" id="CHEBI:15377"/>
        <dbReference type="ChEBI" id="CHEBI:17499"/>
        <dbReference type="ChEBI" id="CHEBI:28938"/>
        <dbReference type="ChEBI" id="CHEBI:35179"/>
        <dbReference type="ChEBI" id="CHEBI:59871"/>
    </reaction>
</comment>
<dbReference type="InterPro" id="IPR036188">
    <property type="entry name" value="FAD/NAD-bd_sf"/>
</dbReference>
<name>W8L5T6_9GAMM</name>
<accession>W8L5T6</accession>
<dbReference type="Gene3D" id="3.50.50.60">
    <property type="entry name" value="FAD/NAD(P)-binding domain"/>
    <property type="match status" value="2"/>
</dbReference>
<reference evidence="9" key="2">
    <citation type="submission" date="2014-02" db="EMBL/GenBank/DDBJ databases">
        <title>Draft Genome Sequence of extremely halophilic bacteria Halorhodospira halochloris.</title>
        <authorList>
            <person name="Singh K.S."/>
        </authorList>
    </citation>
    <scope>NUCLEOTIDE SEQUENCE [LARGE SCALE GENOMIC DNA]</scope>
    <source>
        <strain evidence="9">A</strain>
    </source>
</reference>
<dbReference type="KEGG" id="hhc:M911_08865"/>
<dbReference type="AlphaFoldDB" id="W8L5T6"/>
<dbReference type="FunFam" id="3.50.50.60:FF:000020">
    <property type="entry name" value="D-amino acid dehydrogenase"/>
    <property type="match status" value="1"/>
</dbReference>
<protein>
    <submittedName>
        <fullName evidence="8">Amino acid dehydrogenase</fullName>
        <ecNumber evidence="8">1.4.99.6</ecNumber>
    </submittedName>
</protein>
<evidence type="ECO:0000259" key="7">
    <source>
        <dbReference type="Pfam" id="PF01266"/>
    </source>
</evidence>
<evidence type="ECO:0000256" key="5">
    <source>
        <dbReference type="ARBA" id="ARBA00023002"/>
    </source>
</evidence>
<dbReference type="EC" id="1.4.99.6" evidence="8"/>
<dbReference type="Proteomes" id="UP000019442">
    <property type="component" value="Chromosome"/>
</dbReference>
<keyword evidence="3" id="KW-0285">Flavoprotein</keyword>
<keyword evidence="9" id="KW-1185">Reference proteome</keyword>
<dbReference type="GO" id="GO:0005886">
    <property type="term" value="C:plasma membrane"/>
    <property type="evidence" value="ECO:0007669"/>
    <property type="project" value="TreeGrafter"/>
</dbReference>